<dbReference type="EMBL" id="MCGN01000005">
    <property type="protein sequence ID" value="ORY96624.1"/>
    <property type="molecule type" value="Genomic_DNA"/>
</dbReference>
<evidence type="ECO:0000313" key="9">
    <source>
        <dbReference type="Proteomes" id="UP000242180"/>
    </source>
</evidence>
<dbReference type="STRING" id="13706.A0A1X2HCV3"/>
<keyword evidence="9" id="KW-1185">Reference proteome</keyword>
<evidence type="ECO:0000256" key="4">
    <source>
        <dbReference type="ARBA" id="ARBA00023125"/>
    </source>
</evidence>
<dbReference type="PROSITE" id="PS50112">
    <property type="entry name" value="PAS"/>
    <property type="match status" value="2"/>
</dbReference>
<evidence type="ECO:0000256" key="2">
    <source>
        <dbReference type="ARBA" id="ARBA00022737"/>
    </source>
</evidence>
<evidence type="ECO:0000256" key="1">
    <source>
        <dbReference type="ARBA" id="ARBA00004123"/>
    </source>
</evidence>
<keyword evidence="4" id="KW-0238">DNA-binding</keyword>
<dbReference type="PANTHER" id="PTHR23043">
    <property type="entry name" value="HYPOXIA-INDUCIBLE FACTOR 1 ALPHA"/>
    <property type="match status" value="1"/>
</dbReference>
<feature type="domain" description="PAS" evidence="7">
    <location>
        <begin position="178"/>
        <end position="227"/>
    </location>
</feature>
<evidence type="ECO:0000256" key="6">
    <source>
        <dbReference type="ARBA" id="ARBA00023242"/>
    </source>
</evidence>
<evidence type="ECO:0000259" key="7">
    <source>
        <dbReference type="PROSITE" id="PS50112"/>
    </source>
</evidence>
<dbReference type="Pfam" id="PF00989">
    <property type="entry name" value="PAS"/>
    <property type="match status" value="1"/>
</dbReference>
<dbReference type="InParanoid" id="A0A1X2HCV3"/>
<dbReference type="Pfam" id="PF08447">
    <property type="entry name" value="PAS_3"/>
    <property type="match status" value="1"/>
</dbReference>
<keyword evidence="5" id="KW-0804">Transcription</keyword>
<keyword evidence="3" id="KW-0805">Transcription regulation</keyword>
<evidence type="ECO:0000313" key="8">
    <source>
        <dbReference type="EMBL" id="ORY96624.1"/>
    </source>
</evidence>
<dbReference type="InterPro" id="IPR013767">
    <property type="entry name" value="PAS_fold"/>
</dbReference>
<dbReference type="SMART" id="SM00091">
    <property type="entry name" value="PAS"/>
    <property type="match status" value="2"/>
</dbReference>
<dbReference type="CDD" id="cd00130">
    <property type="entry name" value="PAS"/>
    <property type="match status" value="2"/>
</dbReference>
<dbReference type="OMA" id="TIWDNTA"/>
<dbReference type="GO" id="GO:0005634">
    <property type="term" value="C:nucleus"/>
    <property type="evidence" value="ECO:0007669"/>
    <property type="project" value="UniProtKB-SubCell"/>
</dbReference>
<dbReference type="Proteomes" id="UP000242180">
    <property type="component" value="Unassembled WGS sequence"/>
</dbReference>
<comment type="caution">
    <text evidence="8">The sequence shown here is derived from an EMBL/GenBank/DDBJ whole genome shotgun (WGS) entry which is preliminary data.</text>
</comment>
<organism evidence="8 9">
    <name type="scientific">Syncephalastrum racemosum</name>
    <name type="common">Filamentous fungus</name>
    <dbReference type="NCBI Taxonomy" id="13706"/>
    <lineage>
        <taxon>Eukaryota</taxon>
        <taxon>Fungi</taxon>
        <taxon>Fungi incertae sedis</taxon>
        <taxon>Mucoromycota</taxon>
        <taxon>Mucoromycotina</taxon>
        <taxon>Mucoromycetes</taxon>
        <taxon>Mucorales</taxon>
        <taxon>Syncephalastraceae</taxon>
        <taxon>Syncephalastrum</taxon>
    </lineage>
</organism>
<dbReference type="GO" id="GO:0000977">
    <property type="term" value="F:RNA polymerase II transcription regulatory region sequence-specific DNA binding"/>
    <property type="evidence" value="ECO:0007669"/>
    <property type="project" value="TreeGrafter"/>
</dbReference>
<name>A0A1X2HCV3_SYNRA</name>
<dbReference type="PANTHER" id="PTHR23043:SF17">
    <property type="entry name" value="PROTEIN SIMILAR"/>
    <property type="match status" value="1"/>
</dbReference>
<evidence type="ECO:0000256" key="5">
    <source>
        <dbReference type="ARBA" id="ARBA00023163"/>
    </source>
</evidence>
<gene>
    <name evidence="8" type="ORF">BCR43DRAFT_474446</name>
</gene>
<dbReference type="AlphaFoldDB" id="A0A1X2HCV3"/>
<dbReference type="InterPro" id="IPR035965">
    <property type="entry name" value="PAS-like_dom_sf"/>
</dbReference>
<dbReference type="InterPro" id="IPR000014">
    <property type="entry name" value="PAS"/>
</dbReference>
<keyword evidence="2" id="KW-0677">Repeat</keyword>
<keyword evidence="6" id="KW-0539">Nucleus</keyword>
<proteinExistence type="predicted"/>
<dbReference type="GO" id="GO:0000981">
    <property type="term" value="F:DNA-binding transcription factor activity, RNA polymerase II-specific"/>
    <property type="evidence" value="ECO:0007669"/>
    <property type="project" value="TreeGrafter"/>
</dbReference>
<comment type="subcellular location">
    <subcellularLocation>
        <location evidence="1">Nucleus</location>
    </subcellularLocation>
</comment>
<evidence type="ECO:0000256" key="3">
    <source>
        <dbReference type="ARBA" id="ARBA00023015"/>
    </source>
</evidence>
<feature type="domain" description="PAS" evidence="7">
    <location>
        <begin position="1"/>
        <end position="68"/>
    </location>
</feature>
<dbReference type="Gene3D" id="3.30.450.20">
    <property type="entry name" value="PAS domain"/>
    <property type="match status" value="2"/>
</dbReference>
<accession>A0A1X2HCV3</accession>
<reference evidence="8 9" key="1">
    <citation type="submission" date="2016-07" db="EMBL/GenBank/DDBJ databases">
        <title>Pervasive Adenine N6-methylation of Active Genes in Fungi.</title>
        <authorList>
            <consortium name="DOE Joint Genome Institute"/>
            <person name="Mondo S.J."/>
            <person name="Dannebaum R.O."/>
            <person name="Kuo R.C."/>
            <person name="Labutti K."/>
            <person name="Haridas S."/>
            <person name="Kuo A."/>
            <person name="Salamov A."/>
            <person name="Ahrendt S.R."/>
            <person name="Lipzen A."/>
            <person name="Sullivan W."/>
            <person name="Andreopoulos W.B."/>
            <person name="Clum A."/>
            <person name="Lindquist E."/>
            <person name="Daum C."/>
            <person name="Ramamoorthy G.K."/>
            <person name="Gryganskyi A."/>
            <person name="Culley D."/>
            <person name="Magnuson J.K."/>
            <person name="James T.Y."/>
            <person name="O'Malley M.A."/>
            <person name="Stajich J.E."/>
            <person name="Spatafora J.W."/>
            <person name="Visel A."/>
            <person name="Grigoriev I.V."/>
        </authorList>
    </citation>
    <scope>NUCLEOTIDE SEQUENCE [LARGE SCALE GENOMIC DNA]</scope>
    <source>
        <strain evidence="8 9">NRRL 2496</strain>
    </source>
</reference>
<dbReference type="OrthoDB" id="411251at2759"/>
<protein>
    <recommendedName>
        <fullName evidence="7">PAS domain-containing protein</fullName>
    </recommendedName>
</protein>
<dbReference type="SUPFAM" id="SSF55785">
    <property type="entry name" value="PYP-like sensor domain (PAS domain)"/>
    <property type="match status" value="2"/>
</dbReference>
<dbReference type="InterPro" id="IPR013655">
    <property type="entry name" value="PAS_fold_3"/>
</dbReference>
<sequence length="271" mass="30973">MTTSSRAKSYISIYDNTATAKYVFVSDSITEMLGWQPHEIVGQGGYNYFHKDELASVARVHQSNVMNERMSSMLTYRTLAKDGSYVSVDIVVHYCYDVLVCTNHLHDPDDIGHKIRCNSVDEVFYILPNGKLQLVGAWNDSQERMSQVLQPRQSWVDQQIKHKQEPRFCVILNRFTLDSTVVFVSSMVEKLVGTLCDEVVGHSFFEFVHERDHQAVQAQLDQAKGSHSIVRLRFDWKVKHTHDTVEHLEAIVSSSDDGLVMVLRLAPRVNI</sequence>